<dbReference type="PANTHER" id="PTHR34322">
    <property type="entry name" value="TRANSPOSASE, Y1_TNP DOMAIN-CONTAINING"/>
    <property type="match status" value="1"/>
</dbReference>
<keyword evidence="3" id="KW-1185">Reference proteome</keyword>
<sequence>MPRKRRVVLPGSPHHILHRGHNRQAVFKQEDDYLKYLADVKELKQSFGVDVYAWCLLPDEVHLLINPGPEADALGAFMKSLAARMTRHRNRREERRGTLWESRYRSSPVQFSWLLPCVRYLEQLPVRQGRVSGPEWYPWSSYTERMTVGADTMLDPDPDYLNLADTERDRCALYGEYVRHTPEEKETALIHNAVERNQLTGDPDFTDEVEALTGRRVTNRGRGRPRLKPR</sequence>
<dbReference type="RefSeq" id="WP_194865759.1">
    <property type="nucleotide sequence ID" value="NZ_ARXX01000050.1"/>
</dbReference>
<accession>A0ABS0ATX4</accession>
<dbReference type="EMBL" id="ARXX01000050">
    <property type="protein sequence ID" value="MBF5057568.1"/>
    <property type="molecule type" value="Genomic_DNA"/>
</dbReference>
<dbReference type="PANTHER" id="PTHR34322:SF2">
    <property type="entry name" value="TRANSPOSASE IS200-LIKE DOMAIN-CONTAINING PROTEIN"/>
    <property type="match status" value="1"/>
</dbReference>
<protein>
    <submittedName>
        <fullName evidence="2">Transposase-like protein</fullName>
    </submittedName>
</protein>
<dbReference type="InterPro" id="IPR036515">
    <property type="entry name" value="Transposase_17_sf"/>
</dbReference>
<evidence type="ECO:0000259" key="1">
    <source>
        <dbReference type="SMART" id="SM01321"/>
    </source>
</evidence>
<dbReference type="SUPFAM" id="SSF143422">
    <property type="entry name" value="Transposase IS200-like"/>
    <property type="match status" value="1"/>
</dbReference>
<evidence type="ECO:0000313" key="3">
    <source>
        <dbReference type="Proteomes" id="UP000662703"/>
    </source>
</evidence>
<name>A0ABS0ATX4_9GAMM</name>
<dbReference type="SMART" id="SM01321">
    <property type="entry name" value="Y1_Tnp"/>
    <property type="match status" value="1"/>
</dbReference>
<comment type="caution">
    <text evidence="2">The sequence shown here is derived from an EMBL/GenBank/DDBJ whole genome shotgun (WGS) entry which is preliminary data.</text>
</comment>
<evidence type="ECO:0000313" key="2">
    <source>
        <dbReference type="EMBL" id="MBF5057568.1"/>
    </source>
</evidence>
<organism evidence="2 3">
    <name type="scientific">Alloalcanivorax profundimaris</name>
    <dbReference type="NCBI Taxonomy" id="2735259"/>
    <lineage>
        <taxon>Bacteria</taxon>
        <taxon>Pseudomonadati</taxon>
        <taxon>Pseudomonadota</taxon>
        <taxon>Gammaproteobacteria</taxon>
        <taxon>Oceanospirillales</taxon>
        <taxon>Alcanivoracaceae</taxon>
        <taxon>Alloalcanivorax</taxon>
    </lineage>
</organism>
<reference evidence="2 3" key="1">
    <citation type="submission" date="2012-09" db="EMBL/GenBank/DDBJ databases">
        <title>Genome Sequence of alkane-degrading Bacterium Alcanivorax sp. 521-1.</title>
        <authorList>
            <person name="Lai Q."/>
            <person name="Shao Z."/>
        </authorList>
    </citation>
    <scope>NUCLEOTIDE SEQUENCE [LARGE SCALE GENOMIC DNA]</scope>
    <source>
        <strain evidence="2 3">521-1</strain>
    </source>
</reference>
<feature type="domain" description="Transposase IS200-like" evidence="1">
    <location>
        <begin position="9"/>
        <end position="124"/>
    </location>
</feature>
<dbReference type="Gene3D" id="3.30.70.1290">
    <property type="entry name" value="Transposase IS200-like"/>
    <property type="match status" value="1"/>
</dbReference>
<dbReference type="Pfam" id="PF01797">
    <property type="entry name" value="Y1_Tnp"/>
    <property type="match status" value="1"/>
</dbReference>
<gene>
    <name evidence="2" type="ORF">Y5W_02862</name>
</gene>
<proteinExistence type="predicted"/>
<dbReference type="Proteomes" id="UP000662703">
    <property type="component" value="Unassembled WGS sequence"/>
</dbReference>
<dbReference type="InterPro" id="IPR002686">
    <property type="entry name" value="Transposase_17"/>
</dbReference>